<dbReference type="PANTHER" id="PTHR30469:SF11">
    <property type="entry name" value="BLL4320 PROTEIN"/>
    <property type="match status" value="1"/>
</dbReference>
<evidence type="ECO:0000259" key="5">
    <source>
        <dbReference type="Pfam" id="PF25973"/>
    </source>
</evidence>
<feature type="coiled-coil region" evidence="2">
    <location>
        <begin position="109"/>
        <end position="163"/>
    </location>
</feature>
<dbReference type="InterPro" id="IPR058792">
    <property type="entry name" value="Beta-barrel_RND_2"/>
</dbReference>
<evidence type="ECO:0000256" key="3">
    <source>
        <dbReference type="SAM" id="MobiDB-lite"/>
    </source>
</evidence>
<evidence type="ECO:0000256" key="2">
    <source>
        <dbReference type="SAM" id="Coils"/>
    </source>
</evidence>
<feature type="domain" description="CusB-like beta-barrel" evidence="4">
    <location>
        <begin position="208"/>
        <end position="278"/>
    </location>
</feature>
<dbReference type="RefSeq" id="WP_008489045.1">
    <property type="nucleotide sequence ID" value="NZ_AMRG01000010.1"/>
</dbReference>
<reference evidence="6 7" key="1">
    <citation type="journal article" date="2012" name="J. Bacteriol.">
        <title>Genome Sequence of Idiomarina xiamenensis Type Strain 10-D-4.</title>
        <authorList>
            <person name="Lai Q."/>
            <person name="Wang L."/>
            <person name="Wang W."/>
            <person name="Shao Z."/>
        </authorList>
    </citation>
    <scope>NUCLEOTIDE SEQUENCE [LARGE SCALE GENOMIC DNA]</scope>
    <source>
        <strain evidence="6 7">10-D-4</strain>
    </source>
</reference>
<dbReference type="eggNOG" id="COG0845">
    <property type="taxonomic scope" value="Bacteria"/>
</dbReference>
<dbReference type="Pfam" id="PF25973">
    <property type="entry name" value="BSH_CzcB"/>
    <property type="match status" value="1"/>
</dbReference>
<dbReference type="PATRIC" id="fig|740709.3.peg.1805"/>
<dbReference type="Pfam" id="PF25954">
    <property type="entry name" value="Beta-barrel_RND_2"/>
    <property type="match status" value="1"/>
</dbReference>
<comment type="similarity">
    <text evidence="1">Belongs to the membrane fusion protein (MFP) (TC 8.A.1) family.</text>
</comment>
<sequence>MPDMLSRSLTTIVHASVALGLTLLTTLWVTPTQAQQGADQRLKVTVERVQFKPEQFSVEAVGSARAKRSVTIYPAVADKVVDVNFSAGQRVQAGDILVELDSRRQQVAVNLAKVQLADAQRSVERLQRLRRQPGEGAIPQQELDDAITQRDMAEIELQRAQTELEDRYVRAPFDGVVGITDIEVGDRINEQTVITSIDDRSSLLLDFVAPESALSLLQTDNASLMVTPWQRPQQQIAAEIVQVDSRLNTDTRSIRARAELQNPDEQLIPGMSFRIRLQVKGRQYASIPESALLWGPRTPYIWVVEKGQARRVDVQIQQRQAGYVLVAGDIALDDLLIVEGVQRLRHGQPIRYSEAALESNNSADSSQPQASLGARQ</sequence>
<dbReference type="EMBL" id="AMRG01000010">
    <property type="protein sequence ID" value="EKE82950.1"/>
    <property type="molecule type" value="Genomic_DNA"/>
</dbReference>
<gene>
    <name evidence="6" type="ORF">A10D4_08924</name>
</gene>
<dbReference type="Gene3D" id="2.40.420.20">
    <property type="match status" value="1"/>
</dbReference>
<dbReference type="AlphaFoldDB" id="K2KYZ2"/>
<dbReference type="SUPFAM" id="SSF111369">
    <property type="entry name" value="HlyD-like secretion proteins"/>
    <property type="match status" value="1"/>
</dbReference>
<comment type="caution">
    <text evidence="6">The sequence shown here is derived from an EMBL/GenBank/DDBJ whole genome shotgun (WGS) entry which is preliminary data.</text>
</comment>
<dbReference type="Proteomes" id="UP000014115">
    <property type="component" value="Unassembled WGS sequence"/>
</dbReference>
<dbReference type="PANTHER" id="PTHR30469">
    <property type="entry name" value="MULTIDRUG RESISTANCE PROTEIN MDTA"/>
    <property type="match status" value="1"/>
</dbReference>
<protein>
    <submittedName>
        <fullName evidence="6">RND family efflux system membrane fusion protein</fullName>
    </submittedName>
</protein>
<dbReference type="GO" id="GO:1990281">
    <property type="term" value="C:efflux pump complex"/>
    <property type="evidence" value="ECO:0007669"/>
    <property type="project" value="TreeGrafter"/>
</dbReference>
<dbReference type="Gene3D" id="1.10.287.470">
    <property type="entry name" value="Helix hairpin bin"/>
    <property type="match status" value="1"/>
</dbReference>
<evidence type="ECO:0000256" key="1">
    <source>
        <dbReference type="ARBA" id="ARBA00009477"/>
    </source>
</evidence>
<feature type="region of interest" description="Disordered" evidence="3">
    <location>
        <begin position="356"/>
        <end position="376"/>
    </location>
</feature>
<name>K2KYZ2_9GAMM</name>
<proteinExistence type="inferred from homology"/>
<evidence type="ECO:0000259" key="4">
    <source>
        <dbReference type="Pfam" id="PF25954"/>
    </source>
</evidence>
<dbReference type="STRING" id="740709.A10D4_08924"/>
<dbReference type="GO" id="GO:0015562">
    <property type="term" value="F:efflux transmembrane transporter activity"/>
    <property type="evidence" value="ECO:0007669"/>
    <property type="project" value="TreeGrafter"/>
</dbReference>
<dbReference type="InterPro" id="IPR058647">
    <property type="entry name" value="BSH_CzcB-like"/>
</dbReference>
<organism evidence="6 7">
    <name type="scientific">Idiomarina xiamenensis 10-D-4</name>
    <dbReference type="NCBI Taxonomy" id="740709"/>
    <lineage>
        <taxon>Bacteria</taxon>
        <taxon>Pseudomonadati</taxon>
        <taxon>Pseudomonadota</taxon>
        <taxon>Gammaproteobacteria</taxon>
        <taxon>Alteromonadales</taxon>
        <taxon>Idiomarinaceae</taxon>
        <taxon>Idiomarina</taxon>
    </lineage>
</organism>
<evidence type="ECO:0000313" key="7">
    <source>
        <dbReference type="Proteomes" id="UP000014115"/>
    </source>
</evidence>
<accession>K2KYZ2</accession>
<feature type="domain" description="CzcB-like barrel-sandwich hybrid" evidence="5">
    <location>
        <begin position="69"/>
        <end position="198"/>
    </location>
</feature>
<dbReference type="Gene3D" id="2.40.30.170">
    <property type="match status" value="1"/>
</dbReference>
<feature type="compositionally biased region" description="Polar residues" evidence="3">
    <location>
        <begin position="358"/>
        <end position="370"/>
    </location>
</feature>
<dbReference type="InterPro" id="IPR006143">
    <property type="entry name" value="RND_pump_MFP"/>
</dbReference>
<keyword evidence="7" id="KW-1185">Reference proteome</keyword>
<keyword evidence="2" id="KW-0175">Coiled coil</keyword>
<dbReference type="NCBIfam" id="TIGR01730">
    <property type="entry name" value="RND_mfp"/>
    <property type="match status" value="1"/>
</dbReference>
<evidence type="ECO:0000313" key="6">
    <source>
        <dbReference type="EMBL" id="EKE82950.1"/>
    </source>
</evidence>
<dbReference type="Gene3D" id="2.40.50.100">
    <property type="match status" value="1"/>
</dbReference>